<feature type="region of interest" description="Disordered" evidence="1">
    <location>
        <begin position="574"/>
        <end position="596"/>
    </location>
</feature>
<name>A0ABQ7NC97_BRACM</name>
<feature type="region of interest" description="Disordered" evidence="1">
    <location>
        <begin position="93"/>
        <end position="143"/>
    </location>
</feature>
<organism evidence="2 3">
    <name type="scientific">Brassica rapa subsp. trilocularis</name>
    <dbReference type="NCBI Taxonomy" id="1813537"/>
    <lineage>
        <taxon>Eukaryota</taxon>
        <taxon>Viridiplantae</taxon>
        <taxon>Streptophyta</taxon>
        <taxon>Embryophyta</taxon>
        <taxon>Tracheophyta</taxon>
        <taxon>Spermatophyta</taxon>
        <taxon>Magnoliopsida</taxon>
        <taxon>eudicotyledons</taxon>
        <taxon>Gunneridae</taxon>
        <taxon>Pentapetalae</taxon>
        <taxon>rosids</taxon>
        <taxon>malvids</taxon>
        <taxon>Brassicales</taxon>
        <taxon>Brassicaceae</taxon>
        <taxon>Brassiceae</taxon>
        <taxon>Brassica</taxon>
    </lineage>
</organism>
<comment type="caution">
    <text evidence="2">The sequence shown here is derived from an EMBL/GenBank/DDBJ whole genome shotgun (WGS) entry which is preliminary data.</text>
</comment>
<proteinExistence type="predicted"/>
<reference evidence="2 3" key="1">
    <citation type="submission" date="2021-03" db="EMBL/GenBank/DDBJ databases">
        <authorList>
            <person name="King G.J."/>
            <person name="Bancroft I."/>
            <person name="Baten A."/>
            <person name="Bloomfield J."/>
            <person name="Borpatragohain P."/>
            <person name="He Z."/>
            <person name="Irish N."/>
            <person name="Irwin J."/>
            <person name="Liu K."/>
            <person name="Mauleon R.P."/>
            <person name="Moore J."/>
            <person name="Morris R."/>
            <person name="Ostergaard L."/>
            <person name="Wang B."/>
            <person name="Wells R."/>
        </authorList>
    </citation>
    <scope>NUCLEOTIDE SEQUENCE [LARGE SCALE GENOMIC DNA]</scope>
    <source>
        <strain evidence="2">R-o-18</strain>
        <tissue evidence="2">Leaf</tissue>
    </source>
</reference>
<protein>
    <recommendedName>
        <fullName evidence="4">Retrotransposon gag domain-containing protein</fullName>
    </recommendedName>
</protein>
<keyword evidence="3" id="KW-1185">Reference proteome</keyword>
<dbReference type="EMBL" id="JADBGQ010000003">
    <property type="protein sequence ID" value="KAG5407680.1"/>
    <property type="molecule type" value="Genomic_DNA"/>
</dbReference>
<sequence>MMEDHLGVKRMMEDHLGEKCEMRIRIWNLHRVKRLTVIRIVLGQKGTIITTPMSSPVHHELGERHMRHGPKGTRAYARKPYCDAWVCGVAERPNPEDDREASDFDAPFPTGSRVQAIVPGSGDFPGPRASKEDGSTREGLGPIRMEDSVPMRKRGRPRKIPSIDAESLRSVTGVCRCGTLMQARQGPRSVREYTEEFLESTKRCKPKSAEDWCRWYKAGLREEIRGKLIGVLEPWEFALVNRMADQAMEAKRTLTRRVVAILSSEEDVEVEEDPSEDSEWEEEPAASTGSGRAAGPKPEGELKSPVRRYHGFWRYLETYLFDVYFVLPLIVFGNSPQFWDVKFELKIWNSGRIPNKRGRIVTPKTSPFKIFKCKWASTSFSLIRNLEAKPCREFPEIRSPSRRLLLSPPRRLSFLSLSSPRLSLLTLSSLRLLLSSLSMPPLSLIAVSSREWWCVTSRTVKLPGKGGINYPGRVERKKRGGRSVQKRRRCGAIASDKNGRVRIEAPIRLSHAESWREGVVIHCKGGPYPRNWATGLPGQATSQEAARKGEEWLHRLSVVTRRFSFRIEPTISGNVNGKKGNAPGTHGTSNGTHGDVRKVDMCVLNPAPRNPGRKWEGAGSLAATAEQGYYLV</sequence>
<evidence type="ECO:0000256" key="1">
    <source>
        <dbReference type="SAM" id="MobiDB-lite"/>
    </source>
</evidence>
<accession>A0ABQ7NC97</accession>
<feature type="region of interest" description="Disordered" evidence="1">
    <location>
        <begin position="265"/>
        <end position="301"/>
    </location>
</feature>
<evidence type="ECO:0008006" key="4">
    <source>
        <dbReference type="Google" id="ProtNLM"/>
    </source>
</evidence>
<evidence type="ECO:0000313" key="3">
    <source>
        <dbReference type="Proteomes" id="UP000823674"/>
    </source>
</evidence>
<feature type="compositionally biased region" description="Acidic residues" evidence="1">
    <location>
        <begin position="265"/>
        <end position="284"/>
    </location>
</feature>
<dbReference type="Proteomes" id="UP000823674">
    <property type="component" value="Chromosome A03"/>
</dbReference>
<gene>
    <name evidence="2" type="primary">A03g509280.1_BraROA</name>
    <name evidence="2" type="ORF">IGI04_013799</name>
</gene>
<evidence type="ECO:0000313" key="2">
    <source>
        <dbReference type="EMBL" id="KAG5407680.1"/>
    </source>
</evidence>